<dbReference type="InterPro" id="IPR023380">
    <property type="entry name" value="DsbB-like_sf"/>
</dbReference>
<dbReference type="Proteomes" id="UP000249590">
    <property type="component" value="Unassembled WGS sequence"/>
</dbReference>
<evidence type="ECO:0000313" key="7">
    <source>
        <dbReference type="Proteomes" id="UP000249590"/>
    </source>
</evidence>
<reference evidence="6 7" key="1">
    <citation type="submission" date="2018-05" db="EMBL/GenBank/DDBJ databases">
        <title>Acuticoccus sediminis sp. nov., isolated from deep-sea sediment of Indian Ocean.</title>
        <authorList>
            <person name="Liu X."/>
            <person name="Lai Q."/>
            <person name="Du Y."/>
            <person name="Sun F."/>
            <person name="Zhang X."/>
            <person name="Wang S."/>
            <person name="Shao Z."/>
        </authorList>
    </citation>
    <scope>NUCLEOTIDE SEQUENCE [LARGE SCALE GENOMIC DNA]</scope>
    <source>
        <strain evidence="6 7">PTG4-2</strain>
    </source>
</reference>
<dbReference type="Pfam" id="PF02600">
    <property type="entry name" value="DsbB"/>
    <property type="match status" value="1"/>
</dbReference>
<feature type="transmembrane region" description="Helical" evidence="5">
    <location>
        <begin position="137"/>
        <end position="159"/>
    </location>
</feature>
<feature type="transmembrane region" description="Helical" evidence="5">
    <location>
        <begin position="40"/>
        <end position="58"/>
    </location>
</feature>
<feature type="transmembrane region" description="Helical" evidence="5">
    <location>
        <begin position="65"/>
        <end position="84"/>
    </location>
</feature>
<comment type="caution">
    <text evidence="6">The sequence shown here is derived from an EMBL/GenBank/DDBJ whole genome shotgun (WGS) entry which is preliminary data.</text>
</comment>
<keyword evidence="2 5" id="KW-0812">Transmembrane</keyword>
<name>A0A8B2NZW4_9HYPH</name>
<protein>
    <submittedName>
        <fullName evidence="6">Disulfide bond formation protein B</fullName>
    </submittedName>
</protein>
<dbReference type="EMBL" id="QHHQ01000001">
    <property type="protein sequence ID" value="RAI03426.1"/>
    <property type="molecule type" value="Genomic_DNA"/>
</dbReference>
<evidence type="ECO:0000313" key="6">
    <source>
        <dbReference type="EMBL" id="RAI03426.1"/>
    </source>
</evidence>
<keyword evidence="7" id="KW-1185">Reference proteome</keyword>
<dbReference type="GO" id="GO:0016020">
    <property type="term" value="C:membrane"/>
    <property type="evidence" value="ECO:0007669"/>
    <property type="project" value="UniProtKB-SubCell"/>
</dbReference>
<dbReference type="OrthoDB" id="3711263at2"/>
<keyword evidence="4 5" id="KW-0472">Membrane</keyword>
<proteinExistence type="predicted"/>
<comment type="subcellular location">
    <subcellularLocation>
        <location evidence="1">Membrane</location>
        <topology evidence="1">Multi-pass membrane protein</topology>
    </subcellularLocation>
</comment>
<dbReference type="RefSeq" id="WP_111342104.1">
    <property type="nucleotide sequence ID" value="NZ_JAIWKD010000001.1"/>
</dbReference>
<dbReference type="Gene3D" id="1.20.1550.10">
    <property type="entry name" value="DsbB-like"/>
    <property type="match status" value="1"/>
</dbReference>
<evidence type="ECO:0000256" key="3">
    <source>
        <dbReference type="ARBA" id="ARBA00022989"/>
    </source>
</evidence>
<feature type="transmembrane region" description="Helical" evidence="5">
    <location>
        <begin position="104"/>
        <end position="125"/>
    </location>
</feature>
<dbReference type="InterPro" id="IPR003752">
    <property type="entry name" value="DiS_bond_form_DsbB/BdbC"/>
</dbReference>
<accession>A0A8B2NZW4</accession>
<sequence length="185" mass="19406">MSQRLAQQLNVLGLFALSAVLGVAFYDQFVNGSLPCPLCILQRAGFAAVGAGLALNVLRGPTPRGYGIMIIGAIAGGAVALRQIALHVVPGTGAYGPPFLGLHFYTWAFIVFAVIVLGCGLMLFLQREYGIAGRPGIFGTLAVLLFVLLVLGNGVSTLAECSTGLCPDDPVSYEGYEAFRAWLGR</sequence>
<evidence type="ECO:0000256" key="2">
    <source>
        <dbReference type="ARBA" id="ARBA00022692"/>
    </source>
</evidence>
<dbReference type="GO" id="GO:0015035">
    <property type="term" value="F:protein-disulfide reductase activity"/>
    <property type="evidence" value="ECO:0007669"/>
    <property type="project" value="InterPro"/>
</dbReference>
<keyword evidence="3 5" id="KW-1133">Transmembrane helix</keyword>
<dbReference type="AlphaFoldDB" id="A0A8B2NZW4"/>
<dbReference type="GO" id="GO:0006457">
    <property type="term" value="P:protein folding"/>
    <property type="evidence" value="ECO:0007669"/>
    <property type="project" value="InterPro"/>
</dbReference>
<organism evidence="6 7">
    <name type="scientific">Acuticoccus sediminis</name>
    <dbReference type="NCBI Taxonomy" id="2184697"/>
    <lineage>
        <taxon>Bacteria</taxon>
        <taxon>Pseudomonadati</taxon>
        <taxon>Pseudomonadota</taxon>
        <taxon>Alphaproteobacteria</taxon>
        <taxon>Hyphomicrobiales</taxon>
        <taxon>Amorphaceae</taxon>
        <taxon>Acuticoccus</taxon>
    </lineage>
</organism>
<evidence type="ECO:0000256" key="4">
    <source>
        <dbReference type="ARBA" id="ARBA00023136"/>
    </source>
</evidence>
<evidence type="ECO:0000256" key="1">
    <source>
        <dbReference type="ARBA" id="ARBA00004141"/>
    </source>
</evidence>
<feature type="transmembrane region" description="Helical" evidence="5">
    <location>
        <begin position="9"/>
        <end position="28"/>
    </location>
</feature>
<dbReference type="SUPFAM" id="SSF158442">
    <property type="entry name" value="DsbB-like"/>
    <property type="match status" value="1"/>
</dbReference>
<evidence type="ECO:0000256" key="5">
    <source>
        <dbReference type="SAM" id="Phobius"/>
    </source>
</evidence>
<gene>
    <name evidence="6" type="ORF">DLJ53_02635</name>
</gene>